<dbReference type="Pfam" id="PF00078">
    <property type="entry name" value="RVT_1"/>
    <property type="match status" value="1"/>
</dbReference>
<dbReference type="InterPro" id="IPR050951">
    <property type="entry name" value="Retrovirus_Pol_polyprotein"/>
</dbReference>
<gene>
    <name evidence="5" type="ORF">X975_15233</name>
</gene>
<comment type="subcellular location">
    <subcellularLocation>
        <location evidence="1">Nucleus</location>
    </subcellularLocation>
</comment>
<accession>A0A087UAQ6</accession>
<dbReference type="InterPro" id="IPR009057">
    <property type="entry name" value="Homeodomain-like_sf"/>
</dbReference>
<dbReference type="STRING" id="407821.A0A087UAQ6"/>
<evidence type="ECO:0000256" key="1">
    <source>
        <dbReference type="ARBA" id="ARBA00004123"/>
    </source>
</evidence>
<dbReference type="GO" id="GO:0003677">
    <property type="term" value="F:DNA binding"/>
    <property type="evidence" value="ECO:0007669"/>
    <property type="project" value="InterPro"/>
</dbReference>
<dbReference type="GO" id="GO:0006313">
    <property type="term" value="P:DNA transposition"/>
    <property type="evidence" value="ECO:0007669"/>
    <property type="project" value="InterPro"/>
</dbReference>
<sequence>MPTKRKSLTPAATRMPVINRLTGGRNPQPTANRISVFGADPLVSIPIFTGAEGTTQLNDFLDRVNLVAAHVGWADSDKLTAIRVKLDGEAAAFIRNNPRLKNETKLEIVVEALKDRFATVQNLHANIRALIQAFQKPRESVRQFAARIEALSCKTVPVDKVEDPTVESQRLDLLLSVFLEGLHLHLRRLLLPQNHKTYVAAKKHAIAEEEVWFKTHADELNNVHSVEVNAVSTPGVTVKAAQANSSKDELTAAIKAQQENIVTLTNMLGNLQTQVQSLMSKSTAKSRQVGPRCYRCNRLGHLARNCMVNLSQGTNNNVRTRQYGNARQLGNASVTPNAHQVAGQVNSRNTTQLNPQAPVFNQNLNYSSNLIGPHILVPLHLHMSAPSADASINCMSPNNSTNDIFCYSVKKHKLPPFSENILKVSTSLLPFSQPSVLIEPLPHHQHAKFSVARSVNSKQRSNEFFIKVANFSPDIVHINKGMKLATLAPVNVKTPDIQPVFSTSLETGEQFEPWGGQFDLSHLPEQQRHELMILLDQYKNIFASSVTELTGCDTILHNINLKDNIPVRQKPYRVPYHLRQELDKQIAELLEAKIIEESDSAYSAPVILVRKQDGSYRLVTDFRKLNEKTVEDSFPLPNMIELIEGLGNTTYFSTLDLTSGFFQMKIHPDDIYKSGFTAVLREMANNQSVRRHLDAFTRGRIIGKLEEGRSVTSVAAEFGIAHSIVSRLWRQFQTTGTAIRGFSSGRPRGTTPADDRYIALQARRNRRQTAGEIARHTTQATGRPISRFTVARRLHGGGLFARRPVRCVPLTPAHRRRRSLWCREHRNWRDNEWGRVLFTDESRFSLSSDSHRILIWRERGSRNHPSNIIERDRYGGGGVLVWGGIMLGSRTDLHIFDAGSVNGTRYCNEILLPYVRLFRGAMGPQFLSMDDNAPCHCTVAAEQLLESEDIERMDWPARSPDLNPIEHVWDFIGRRLAARTLPPVTIPELRLALQGEWAAMPQQLIDTLILSMGRRCETCLAVRRDHIPY</sequence>
<dbReference type="OrthoDB" id="420169at2759"/>
<dbReference type="Pfam" id="PF00098">
    <property type="entry name" value="zf-CCHC"/>
    <property type="match status" value="1"/>
</dbReference>
<dbReference type="InterPro" id="IPR000477">
    <property type="entry name" value="RT_dom"/>
</dbReference>
<evidence type="ECO:0000259" key="4">
    <source>
        <dbReference type="PROSITE" id="PS50158"/>
    </source>
</evidence>
<evidence type="ECO:0000256" key="2">
    <source>
        <dbReference type="PROSITE-ProRule" id="PRU00047"/>
    </source>
</evidence>
<dbReference type="InterPro" id="IPR043502">
    <property type="entry name" value="DNA/RNA_pol_sf"/>
</dbReference>
<dbReference type="Gene3D" id="3.10.10.10">
    <property type="entry name" value="HIV Type 1 Reverse Transcriptase, subunit A, domain 1"/>
    <property type="match status" value="1"/>
</dbReference>
<keyword evidence="6" id="KW-1185">Reference proteome</keyword>
<dbReference type="GO" id="GO:0015074">
    <property type="term" value="P:DNA integration"/>
    <property type="evidence" value="ECO:0007669"/>
    <property type="project" value="InterPro"/>
</dbReference>
<feature type="domain" description="CCHC-type" evidence="4">
    <location>
        <begin position="292"/>
        <end position="306"/>
    </location>
</feature>
<dbReference type="InterPro" id="IPR002492">
    <property type="entry name" value="Transposase_Tc1-like"/>
</dbReference>
<dbReference type="SUPFAM" id="SSF46689">
    <property type="entry name" value="Homeodomain-like"/>
    <property type="match status" value="1"/>
</dbReference>
<organism evidence="5 6">
    <name type="scientific">Stegodyphus mimosarum</name>
    <name type="common">African social velvet spider</name>
    <dbReference type="NCBI Taxonomy" id="407821"/>
    <lineage>
        <taxon>Eukaryota</taxon>
        <taxon>Metazoa</taxon>
        <taxon>Ecdysozoa</taxon>
        <taxon>Arthropoda</taxon>
        <taxon>Chelicerata</taxon>
        <taxon>Arachnida</taxon>
        <taxon>Araneae</taxon>
        <taxon>Araneomorphae</taxon>
        <taxon>Entelegynae</taxon>
        <taxon>Eresoidea</taxon>
        <taxon>Eresidae</taxon>
        <taxon>Stegodyphus</taxon>
    </lineage>
</organism>
<proteinExistence type="predicted"/>
<feature type="coiled-coil region" evidence="3">
    <location>
        <begin position="240"/>
        <end position="274"/>
    </location>
</feature>
<dbReference type="Gene3D" id="3.30.70.270">
    <property type="match status" value="1"/>
</dbReference>
<dbReference type="PROSITE" id="PS50158">
    <property type="entry name" value="ZF_CCHC"/>
    <property type="match status" value="1"/>
</dbReference>
<evidence type="ECO:0000256" key="3">
    <source>
        <dbReference type="SAM" id="Coils"/>
    </source>
</evidence>
<keyword evidence="2" id="KW-0479">Metal-binding</keyword>
<dbReference type="AlphaFoldDB" id="A0A087UAQ6"/>
<dbReference type="InterPro" id="IPR043128">
    <property type="entry name" value="Rev_trsase/Diguanyl_cyclase"/>
</dbReference>
<dbReference type="Gene3D" id="3.30.420.10">
    <property type="entry name" value="Ribonuclease H-like superfamily/Ribonuclease H"/>
    <property type="match status" value="1"/>
</dbReference>
<reference evidence="5 6" key="1">
    <citation type="submission" date="2013-11" db="EMBL/GenBank/DDBJ databases">
        <title>Genome sequencing of Stegodyphus mimosarum.</title>
        <authorList>
            <person name="Bechsgaard J."/>
        </authorList>
    </citation>
    <scope>NUCLEOTIDE SEQUENCE [LARGE SCALE GENOMIC DNA]</scope>
</reference>
<feature type="non-terminal residue" evidence="5">
    <location>
        <position position="1029"/>
    </location>
</feature>
<dbReference type="CDD" id="cd01647">
    <property type="entry name" value="RT_LTR"/>
    <property type="match status" value="1"/>
</dbReference>
<keyword evidence="3" id="KW-0175">Coiled coil</keyword>
<dbReference type="PANTHER" id="PTHR37984">
    <property type="entry name" value="PROTEIN CBG26694"/>
    <property type="match status" value="1"/>
</dbReference>
<evidence type="ECO:0000313" key="6">
    <source>
        <dbReference type="Proteomes" id="UP000054359"/>
    </source>
</evidence>
<dbReference type="GO" id="GO:0005634">
    <property type="term" value="C:nucleus"/>
    <property type="evidence" value="ECO:0007669"/>
    <property type="project" value="UniProtKB-SubCell"/>
</dbReference>
<dbReference type="InterPro" id="IPR001878">
    <property type="entry name" value="Znf_CCHC"/>
</dbReference>
<dbReference type="Gene3D" id="4.10.60.10">
    <property type="entry name" value="Zinc finger, CCHC-type"/>
    <property type="match status" value="1"/>
</dbReference>
<evidence type="ECO:0000313" key="5">
    <source>
        <dbReference type="EMBL" id="KFM74445.1"/>
    </source>
</evidence>
<name>A0A087UAQ6_STEMI</name>
<dbReference type="Pfam" id="PF01498">
    <property type="entry name" value="HTH_Tnp_Tc3_2"/>
    <property type="match status" value="1"/>
</dbReference>
<dbReference type="Pfam" id="PF13358">
    <property type="entry name" value="DDE_3"/>
    <property type="match status" value="1"/>
</dbReference>
<keyword evidence="2" id="KW-0863">Zinc-finger</keyword>
<dbReference type="SUPFAM" id="SSF56672">
    <property type="entry name" value="DNA/RNA polymerases"/>
    <property type="match status" value="1"/>
</dbReference>
<protein>
    <submittedName>
        <fullName evidence="5">Transposable element Tcb2 transposase</fullName>
    </submittedName>
</protein>
<keyword evidence="2" id="KW-0862">Zinc</keyword>
<dbReference type="GO" id="GO:0071897">
    <property type="term" value="P:DNA biosynthetic process"/>
    <property type="evidence" value="ECO:0007669"/>
    <property type="project" value="UniProtKB-ARBA"/>
</dbReference>
<dbReference type="Proteomes" id="UP000054359">
    <property type="component" value="Unassembled WGS sequence"/>
</dbReference>
<dbReference type="GO" id="GO:0008270">
    <property type="term" value="F:zinc ion binding"/>
    <property type="evidence" value="ECO:0007669"/>
    <property type="project" value="UniProtKB-KW"/>
</dbReference>
<dbReference type="InterPro" id="IPR038717">
    <property type="entry name" value="Tc1-like_DDE_dom"/>
</dbReference>
<dbReference type="PANTHER" id="PTHR37984:SF5">
    <property type="entry name" value="PROTEIN NYNRIN-LIKE"/>
    <property type="match status" value="1"/>
</dbReference>
<dbReference type="SMART" id="SM00343">
    <property type="entry name" value="ZnF_C2HC"/>
    <property type="match status" value="1"/>
</dbReference>
<dbReference type="InterPro" id="IPR036397">
    <property type="entry name" value="RNaseH_sf"/>
</dbReference>
<dbReference type="EMBL" id="KK119036">
    <property type="protein sequence ID" value="KFM74445.1"/>
    <property type="molecule type" value="Genomic_DNA"/>
</dbReference>